<protein>
    <submittedName>
        <fullName evidence="2">Uncharacterized protein</fullName>
    </submittedName>
</protein>
<reference evidence="2" key="1">
    <citation type="journal article" date="2020" name="Nature">
        <title>Giant virus diversity and host interactions through global metagenomics.</title>
        <authorList>
            <person name="Schulz F."/>
            <person name="Roux S."/>
            <person name="Paez-Espino D."/>
            <person name="Jungbluth S."/>
            <person name="Walsh D.A."/>
            <person name="Denef V.J."/>
            <person name="McMahon K.D."/>
            <person name="Konstantinidis K.T."/>
            <person name="Eloe-Fadrosh E.A."/>
            <person name="Kyrpides N.C."/>
            <person name="Woyke T."/>
        </authorList>
    </citation>
    <scope>NUCLEOTIDE SEQUENCE</scope>
    <source>
        <strain evidence="2">GVMAG-M-3300027963-9</strain>
    </source>
</reference>
<feature type="compositionally biased region" description="Acidic residues" evidence="1">
    <location>
        <begin position="524"/>
        <end position="545"/>
    </location>
</feature>
<dbReference type="EMBL" id="MN740537">
    <property type="protein sequence ID" value="QHU32256.1"/>
    <property type="molecule type" value="Genomic_DNA"/>
</dbReference>
<organism evidence="2">
    <name type="scientific">viral metagenome</name>
    <dbReference type="NCBI Taxonomy" id="1070528"/>
    <lineage>
        <taxon>unclassified sequences</taxon>
        <taxon>metagenomes</taxon>
        <taxon>organismal metagenomes</taxon>
    </lineage>
</organism>
<feature type="region of interest" description="Disordered" evidence="1">
    <location>
        <begin position="517"/>
        <end position="545"/>
    </location>
</feature>
<dbReference type="AlphaFoldDB" id="A0A6C0LMU7"/>
<name>A0A6C0LMU7_9ZZZZ</name>
<feature type="region of interest" description="Disordered" evidence="1">
    <location>
        <begin position="1"/>
        <end position="41"/>
    </location>
</feature>
<proteinExistence type="predicted"/>
<evidence type="ECO:0000256" key="1">
    <source>
        <dbReference type="SAM" id="MobiDB-lite"/>
    </source>
</evidence>
<sequence>MSNPSVSLLPDNPSAHFTPVQGGGLGVEMSGGKRPDPQWKSTPVLIPVAQNSENFRSTPTNVKRFHTLWRKTLGPSVPSRHKPRADPVFVIGSLNEREVKGFVAAPLRGNRNAAQDVLGWAAVQIQMQPETYVVFAEPLTAGGSKADGEWIHRQIESLAAKYPGHIIVVGERELSTPYTLPIVDGIFFYSVPDSEKQIAFGYLPDPRLVYERHTQAIESLDIDTIRTPAAGLKRADDSEDIITVSFRKPSTAYSTDKEMKSQTLKGRHDHVWSAPPGWVSQISFGDRAVSARLAQEGGVPPAAAAPVAPVKPAAAPVAAAPQGSGLAPTPADSELHTVTLGDTAYKVRKVTDAVKADWIAQKFTEDEKRLLEDQQLRYDTKIYALFLEGMVEEQCNTESSTYNTPACGVFRYIMADRMYQKLKQRNRGVANVKVDGASPAPAAAAPAAPPAAPVAPAPVPAPVPAPAPGATADAAADAAAKAAADAAAKAAADAAAKAAADAAAKAAADAAAKAAASKAAGTDNNDDEDEDNDDNNDIEERYEDDNQLNTLITQWWNEGNKQTLIKKCVKYGITPCTGTEKKDQKGKITKALTKAIKKLVAEKTLERAQQEEAIRTAAKQKKGFSPRRTRGGTRKIHLGKGKKTRKNRTQ</sequence>
<accession>A0A6C0LMU7</accession>
<feature type="compositionally biased region" description="Basic residues" evidence="1">
    <location>
        <begin position="618"/>
        <end position="650"/>
    </location>
</feature>
<feature type="region of interest" description="Disordered" evidence="1">
    <location>
        <begin position="616"/>
        <end position="650"/>
    </location>
</feature>
<evidence type="ECO:0000313" key="2">
    <source>
        <dbReference type="EMBL" id="QHU32256.1"/>
    </source>
</evidence>